<dbReference type="AlphaFoldDB" id="A0A067S8V3"/>
<dbReference type="HOGENOM" id="CLU_937040_0_0_1"/>
<name>A0A067S8V3_GALM3</name>
<reference evidence="2" key="1">
    <citation type="journal article" date="2014" name="Proc. Natl. Acad. Sci. U.S.A.">
        <title>Extensive sampling of basidiomycete genomes demonstrates inadequacy of the white-rot/brown-rot paradigm for wood decay fungi.</title>
        <authorList>
            <person name="Riley R."/>
            <person name="Salamov A.A."/>
            <person name="Brown D.W."/>
            <person name="Nagy L.G."/>
            <person name="Floudas D."/>
            <person name="Held B.W."/>
            <person name="Levasseur A."/>
            <person name="Lombard V."/>
            <person name="Morin E."/>
            <person name="Otillar R."/>
            <person name="Lindquist E.A."/>
            <person name="Sun H."/>
            <person name="LaButti K.M."/>
            <person name="Schmutz J."/>
            <person name="Jabbour D."/>
            <person name="Luo H."/>
            <person name="Baker S.E."/>
            <person name="Pisabarro A.G."/>
            <person name="Walton J.D."/>
            <person name="Blanchette R.A."/>
            <person name="Henrissat B."/>
            <person name="Martin F."/>
            <person name="Cullen D."/>
            <person name="Hibbett D.S."/>
            <person name="Grigoriev I.V."/>
        </authorList>
    </citation>
    <scope>NUCLEOTIDE SEQUENCE [LARGE SCALE GENOMIC DNA]</scope>
    <source>
        <strain evidence="2">CBS 339.88</strain>
    </source>
</reference>
<keyword evidence="2" id="KW-1185">Reference proteome</keyword>
<evidence type="ECO:0000313" key="2">
    <source>
        <dbReference type="Proteomes" id="UP000027222"/>
    </source>
</evidence>
<gene>
    <name evidence="1" type="ORF">GALMADRAFT_147946</name>
</gene>
<evidence type="ECO:0000313" key="1">
    <source>
        <dbReference type="EMBL" id="KDR66352.1"/>
    </source>
</evidence>
<sequence length="297" mass="34910">MLPHIFYAADLIDLIERDHGKLRYPFGGRHKRVQKMLKTLQGDVLYKTLSTSRSTTLKYLPYLHFGGGEFRDIYFFLGQDGNLVKQVLHENADFVEIYWNFQAGYKWPEVYSLPGLHEFLMELPQDIGSQLTQDDKNFHIQYRRDFLRTCIDCLRQITAKSDNLDWLKRDWLFYSTHFSQLNFHLVNFFSEEYYQDAYACEMTEDLIVVLWDVDWKATVHLPDPVLPDKVIDWLNKHKMTIATQQSVFTSVTNLIAHIYRSVMAEVYVEPIGIKQLYALRDMVGLVVDEGKAALFTL</sequence>
<proteinExistence type="predicted"/>
<organism evidence="1 2">
    <name type="scientific">Galerina marginata (strain CBS 339.88)</name>
    <dbReference type="NCBI Taxonomy" id="685588"/>
    <lineage>
        <taxon>Eukaryota</taxon>
        <taxon>Fungi</taxon>
        <taxon>Dikarya</taxon>
        <taxon>Basidiomycota</taxon>
        <taxon>Agaricomycotina</taxon>
        <taxon>Agaricomycetes</taxon>
        <taxon>Agaricomycetidae</taxon>
        <taxon>Agaricales</taxon>
        <taxon>Agaricineae</taxon>
        <taxon>Strophariaceae</taxon>
        <taxon>Galerina</taxon>
    </lineage>
</organism>
<dbReference type="EMBL" id="KL142424">
    <property type="protein sequence ID" value="KDR66352.1"/>
    <property type="molecule type" value="Genomic_DNA"/>
</dbReference>
<protein>
    <submittedName>
        <fullName evidence="1">Uncharacterized protein</fullName>
    </submittedName>
</protein>
<dbReference type="Proteomes" id="UP000027222">
    <property type="component" value="Unassembled WGS sequence"/>
</dbReference>
<accession>A0A067S8V3</accession>